<feature type="non-terminal residue" evidence="2">
    <location>
        <position position="1546"/>
    </location>
</feature>
<feature type="coiled-coil region" evidence="1">
    <location>
        <begin position="586"/>
        <end position="613"/>
    </location>
</feature>
<evidence type="ECO:0000313" key="3">
    <source>
        <dbReference type="Proteomes" id="UP000298058"/>
    </source>
</evidence>
<dbReference type="RefSeq" id="WP_135760115.1">
    <property type="nucleotide sequence ID" value="NZ_RQHW01000030.1"/>
</dbReference>
<sequence>MKRLLPTLLLETIKVLKTSPFSFVTKFQAFLSLLSFLANLLIFSSLYSQPTVPQLQLEEYSSNLMNNVYGQSYFLNTLSAWSEQVGYYKGLIRAYWEQEADVAIYDYVSQVTTSDSFNDVDAYKDYLQRELESQKIAALNDWEQAANLDLLKNKEEFLEKITNGKFNETYIVRTGQEALYKQYLYNTSNTAILQSQVSQAAANWNYQFNLNLQSGSADFANSMAAIQENYNGFLSALDASEATFQANLDAINVYKTSVKTGIGAMMDGFDTDLSAACTTAGGCTYKNTDGSLNSAGQTLSALVTSVRNELARTDLDVTNVLTTISSQITSFLNTQTTSATTQYTTYNNRIYSYQNSTNFNYNNLTVNSNPNALINEVINGSYMNLVNNGYGNQTLSNWLSWGLPISQIETDLFQTIGDANLRNMFQAIRSGDNGAIAAQAGIMMGLGSDKRVVNVLTANLYTDFLGYANKWDSFAWSGEAHHTGNMILDDGAGVPFYTYSLFRGPIEDRYLMGGIGYGFVVTVEDLHARSLSEYWGDNRNSLSGQLGMYVNNINPAIGNWENQVTNYNQFYTDWKTQANILKAQAKADYEKSLEDLEIKKSQWLAKMEEERQVGLTKWVDLYDQAGAVKNSQDLNAFNGVAGTSLASISVGTGSTGTNEILNNYGNSLNQLAQTQFTFTETVTQTTNMFPTVDASNLAVMKLTNELPAIGKTAGGINDKIEIYEGVSIFKQVMEGNFTAAKDALLGAVGVSTVSAPAPASQTFNVFGAAYQKTIDTELSVNGKGIDQVFQTTTNGVYQYAQILSINENNANVVAKEQEKLLNQMTYAIKWEDKAVVKYGDDGKIVAPTEELKKIFEDLNNQRVARLCEGKTGKDAETCFYDSHKMQMDRLKDLGLEYTNGMIVTSLSREEKIKLGQTEKLTLTDAEKKIAGTCYANPASCESLLRQEYTYTVNKETNVATISKIISDGNIAGKNGEGKYFSGTQNEVRHISLSQVGPVVAPKGKDLFDVWTNEDWDEVETAVANTMNNYFETSFSEDAKNTSEAASSIAMKESANEKSFQSKKQAAEEADSLVGDLVLAYISGGTSGVRAAIKSQIENRIHVNLATAYVRGTGGGDDEIQLVADMIGFVRGKISENKAKRQMKNNQIKIAVGTAVAYVMATVTGGASLALTANLTAAAASGTAAVVAGANQMAAATASFLSNPMAVAGAVTFGQATVTTTAGVASAIAKPILGEKNYAATMDNITGPQDRINEAKLEREGVIKQYSSQALANATGLPPELMGSFVADLMGSKKAAAARAAVNANPFANFGSQIVGAVGGIIKTAVVATGVPERNIQEAFSDGNRMAFANSGSYIQMQSSAYANQSYGMKAQGLSYTSSTPTLKNQEAFVEELGQRIVIDELVKTTGLNRSIVDASFRKTYGNIKQKREDRKAQNEAVRSTAVTAATTALTLGAAGALGATMRGFLTGIGTALGATANAANVGAAILSGTIQAIDGSRNGTEGMLAGIINGTIGALTAGGKLDLSGRAAELLGKGALGLGVSYDKQA</sequence>
<dbReference type="InterPro" id="IPR030885">
    <property type="entry name" value="Lepto_longest"/>
</dbReference>
<comment type="caution">
    <text evidence="2">The sequence shown here is derived from an EMBL/GenBank/DDBJ whole genome shotgun (WGS) entry which is preliminary data.</text>
</comment>
<proteinExistence type="predicted"/>
<dbReference type="NCBIfam" id="TIGR04388">
    <property type="entry name" value="Lepto_longest"/>
    <property type="match status" value="1"/>
</dbReference>
<keyword evidence="1" id="KW-0175">Coiled coil</keyword>
<keyword evidence="3" id="KW-1185">Reference proteome</keyword>
<organism evidence="2 3">
    <name type="scientific">Leptospira idonii</name>
    <dbReference type="NCBI Taxonomy" id="1193500"/>
    <lineage>
        <taxon>Bacteria</taxon>
        <taxon>Pseudomonadati</taxon>
        <taxon>Spirochaetota</taxon>
        <taxon>Spirochaetia</taxon>
        <taxon>Leptospirales</taxon>
        <taxon>Leptospiraceae</taxon>
        <taxon>Leptospira</taxon>
    </lineage>
</organism>
<dbReference type="OrthoDB" id="309913at2"/>
<reference evidence="2" key="1">
    <citation type="journal article" date="2019" name="PLoS Negl. Trop. Dis.">
        <title>Revisiting the worldwide diversity of Leptospira species in the environment.</title>
        <authorList>
            <person name="Vincent A.T."/>
            <person name="Schiettekatte O."/>
            <person name="Bourhy P."/>
            <person name="Veyrier F.J."/>
            <person name="Picardeau M."/>
        </authorList>
    </citation>
    <scope>NUCLEOTIDE SEQUENCE [LARGE SCALE GENOMIC DNA]</scope>
    <source>
        <strain evidence="2">201300427</strain>
    </source>
</reference>
<dbReference type="Proteomes" id="UP000298058">
    <property type="component" value="Unassembled WGS sequence"/>
</dbReference>
<evidence type="ECO:0000313" key="2">
    <source>
        <dbReference type="EMBL" id="TGN19527.1"/>
    </source>
</evidence>
<name>A0A4R9M1F6_9LEPT</name>
<evidence type="ECO:0000256" key="1">
    <source>
        <dbReference type="SAM" id="Coils"/>
    </source>
</evidence>
<accession>A0A4R9M1F6</accession>
<protein>
    <submittedName>
        <fullName evidence="2">TIGR04388 family protein</fullName>
    </submittedName>
</protein>
<gene>
    <name evidence="2" type="ORF">EHS15_08375</name>
</gene>
<dbReference type="EMBL" id="RQHW01000030">
    <property type="protein sequence ID" value="TGN19527.1"/>
    <property type="molecule type" value="Genomic_DNA"/>
</dbReference>